<dbReference type="Gene3D" id="3.10.129.10">
    <property type="entry name" value="Hotdog Thioesterase"/>
    <property type="match status" value="1"/>
</dbReference>
<dbReference type="AlphaFoldDB" id="A0A7D3XV01"/>
<dbReference type="SUPFAM" id="SSF54637">
    <property type="entry name" value="Thioesterase/thiol ester dehydrase-isomerase"/>
    <property type="match status" value="1"/>
</dbReference>
<feature type="domain" description="Thioesterase" evidence="1">
    <location>
        <begin position="54"/>
        <end position="130"/>
    </location>
</feature>
<keyword evidence="3" id="KW-1185">Reference proteome</keyword>
<dbReference type="EMBL" id="CP041345">
    <property type="protein sequence ID" value="QKG79811.1"/>
    <property type="molecule type" value="Genomic_DNA"/>
</dbReference>
<accession>A0A7D3XV01</accession>
<evidence type="ECO:0000259" key="1">
    <source>
        <dbReference type="Pfam" id="PF03061"/>
    </source>
</evidence>
<reference evidence="2 3" key="1">
    <citation type="submission" date="2019-07" db="EMBL/GenBank/DDBJ databases">
        <title>Thalassofilum flectens gen. nov., sp. nov., a novel moderate thermophilic anaerobe from a shallow sea hot spring in Kunashir Island (Russia), representing a new family in the order Bacteroidales, and proposal of Thalassofilacea fam. nov.</title>
        <authorList>
            <person name="Kochetkova T.V."/>
            <person name="Podosokorskaya O.A."/>
            <person name="Novikov A."/>
            <person name="Elcheninov A.G."/>
            <person name="Toshchakov S.V."/>
            <person name="Kublanov I.V."/>
        </authorList>
    </citation>
    <scope>NUCLEOTIDE SEQUENCE [LARGE SCALE GENOMIC DNA]</scope>
    <source>
        <strain evidence="2 3">38-H</strain>
    </source>
</reference>
<sequence>MIKVKNPYEQLPEHGCFCCSSKNPIGLKLDFWFNEDENSVETRWNPDRNYQGYQGVLHGGIQSTLMDEVASWSIYILVGTAGVTHSMEIFYKKPLLIDKGEVIVRGKILKKEKRIVTVYVEIIDGKGETCTTGNIHYFTFPVEIAKSKYGFPGREAFL</sequence>
<evidence type="ECO:0000313" key="2">
    <source>
        <dbReference type="EMBL" id="QKG79811.1"/>
    </source>
</evidence>
<dbReference type="Pfam" id="PF03061">
    <property type="entry name" value="4HBT"/>
    <property type="match status" value="1"/>
</dbReference>
<dbReference type="InterPro" id="IPR029069">
    <property type="entry name" value="HotDog_dom_sf"/>
</dbReference>
<organism evidence="2 3">
    <name type="scientific">Tenuifilum thalassicum</name>
    <dbReference type="NCBI Taxonomy" id="2590900"/>
    <lineage>
        <taxon>Bacteria</taxon>
        <taxon>Pseudomonadati</taxon>
        <taxon>Bacteroidota</taxon>
        <taxon>Bacteroidia</taxon>
        <taxon>Bacteroidales</taxon>
        <taxon>Tenuifilaceae</taxon>
        <taxon>Tenuifilum</taxon>
    </lineage>
</organism>
<dbReference type="RefSeq" id="WP_173073942.1">
    <property type="nucleotide sequence ID" value="NZ_CP041345.1"/>
</dbReference>
<name>A0A7D3XV01_9BACT</name>
<evidence type="ECO:0000313" key="3">
    <source>
        <dbReference type="Proteomes" id="UP000500961"/>
    </source>
</evidence>
<protein>
    <submittedName>
        <fullName evidence="2">PaaI family thioesterase</fullName>
    </submittedName>
</protein>
<dbReference type="GO" id="GO:0016790">
    <property type="term" value="F:thiolester hydrolase activity"/>
    <property type="evidence" value="ECO:0007669"/>
    <property type="project" value="UniProtKB-ARBA"/>
</dbReference>
<dbReference type="Proteomes" id="UP000500961">
    <property type="component" value="Chromosome"/>
</dbReference>
<dbReference type="CDD" id="cd03443">
    <property type="entry name" value="PaaI_thioesterase"/>
    <property type="match status" value="1"/>
</dbReference>
<proteinExistence type="predicted"/>
<dbReference type="PANTHER" id="PTHR47260:SF1">
    <property type="entry name" value="UPF0644 PROTEIN PB2B4.06"/>
    <property type="match status" value="1"/>
</dbReference>
<dbReference type="KEGG" id="ttz:FHG85_05910"/>
<dbReference type="PANTHER" id="PTHR47260">
    <property type="entry name" value="UPF0644 PROTEIN PB2B4.06"/>
    <property type="match status" value="1"/>
</dbReference>
<gene>
    <name evidence="2" type="ORF">FHG85_05910</name>
</gene>
<dbReference type="InterPro" id="IPR006683">
    <property type="entry name" value="Thioestr_dom"/>
</dbReference>
<dbReference type="InterPro" id="IPR052061">
    <property type="entry name" value="PTE-AB_protein"/>
</dbReference>